<evidence type="ECO:0000256" key="2">
    <source>
        <dbReference type="ARBA" id="ARBA00022801"/>
    </source>
</evidence>
<dbReference type="OrthoDB" id="9816550at2"/>
<dbReference type="Proteomes" id="UP000223527">
    <property type="component" value="Unassembled WGS sequence"/>
</dbReference>
<comment type="similarity">
    <text evidence="1 4">Belongs to the glycosyl hydrolase 26 family.</text>
</comment>
<dbReference type="SUPFAM" id="SSF51445">
    <property type="entry name" value="(Trans)glycosidases"/>
    <property type="match status" value="1"/>
</dbReference>
<keyword evidence="7" id="KW-1185">Reference proteome</keyword>
<dbReference type="GO" id="GO:0016985">
    <property type="term" value="F:mannan endo-1,4-beta-mannosidase activity"/>
    <property type="evidence" value="ECO:0007669"/>
    <property type="project" value="InterPro"/>
</dbReference>
<proteinExistence type="inferred from homology"/>
<feature type="active site" description="Proton donor" evidence="4">
    <location>
        <position position="113"/>
    </location>
</feature>
<feature type="domain" description="GH26" evidence="5">
    <location>
        <begin position="1"/>
        <end position="289"/>
    </location>
</feature>
<comment type="caution">
    <text evidence="6">The sequence shown here is derived from an EMBL/GenBank/DDBJ whole genome shotgun (WGS) entry which is preliminary data.</text>
</comment>
<reference evidence="6 7" key="1">
    <citation type="submission" date="2017-10" db="EMBL/GenBank/DDBJ databases">
        <authorList>
            <person name="Banno H."/>
            <person name="Chua N.-H."/>
        </authorList>
    </citation>
    <scope>NUCLEOTIDE SEQUENCE [LARGE SCALE GENOMIC DNA]</scope>
    <source>
        <strain evidence="6 7">YW11</strain>
    </source>
</reference>
<dbReference type="Gene3D" id="3.20.20.80">
    <property type="entry name" value="Glycosidases"/>
    <property type="match status" value="1"/>
</dbReference>
<dbReference type="EMBL" id="PDNU01000006">
    <property type="protein sequence ID" value="PHK95824.1"/>
    <property type="molecule type" value="Genomic_DNA"/>
</dbReference>
<sequence length="371" mass="42360">MENPMTQLGVYLGNRPQDLPAFEEWLGREVDNVHVVSGYQSWADLIDSTRWNARELWHETPRDHQWSIPLIPLGATLEEAATGAYNARYRELATILVENSQTDGPIDVRTGWEFNGDWFPWSAIGREEAYIGAFRQFVDAFRAVSDRFVFEWNVNEAWGGMDPAAAYPGDDYVDIIGMDVYWNTLYFTSDPYQAWDMLLKEKYGLQWHQDFAAARGKPTAYSEWGVMTNNAEPFVKAMKVWFDTHDVVFQSRWDSDDSFPGRLSDGSEPNTGRAYVETFSDAGMDWSLDGLQYIAGYGDLIEAFGPDAKAGQRHYFHYGIEEGRSTDRFDAQTYLANYADLRAAFGWDETDAARHFILHGHGEGRTDSALF</sequence>
<dbReference type="InterPro" id="IPR022790">
    <property type="entry name" value="GH26_dom"/>
</dbReference>
<gene>
    <name evidence="6" type="ORF">CR162_05615</name>
</gene>
<evidence type="ECO:0000259" key="5">
    <source>
        <dbReference type="PROSITE" id="PS51764"/>
    </source>
</evidence>
<evidence type="ECO:0000256" key="4">
    <source>
        <dbReference type="PROSITE-ProRule" id="PRU01100"/>
    </source>
</evidence>
<organism evidence="6 7">
    <name type="scientific">Teichococcus rhizosphaerae</name>
    <dbReference type="NCBI Taxonomy" id="1335062"/>
    <lineage>
        <taxon>Bacteria</taxon>
        <taxon>Pseudomonadati</taxon>
        <taxon>Pseudomonadota</taxon>
        <taxon>Alphaproteobacteria</taxon>
        <taxon>Acetobacterales</taxon>
        <taxon>Roseomonadaceae</taxon>
        <taxon>Roseomonas</taxon>
    </lineage>
</organism>
<evidence type="ECO:0000313" key="7">
    <source>
        <dbReference type="Proteomes" id="UP000223527"/>
    </source>
</evidence>
<dbReference type="PANTHER" id="PTHR40079">
    <property type="entry name" value="MANNAN ENDO-1,4-BETA-MANNOSIDASE E-RELATED"/>
    <property type="match status" value="1"/>
</dbReference>
<keyword evidence="2 4" id="KW-0378">Hydrolase</keyword>
<keyword evidence="3 4" id="KW-0326">Glycosidase</keyword>
<dbReference type="AlphaFoldDB" id="A0A2C7AFH5"/>
<dbReference type="Pfam" id="PF02156">
    <property type="entry name" value="Glyco_hydro_26"/>
    <property type="match status" value="1"/>
</dbReference>
<dbReference type="PRINTS" id="PR00739">
    <property type="entry name" value="GLHYDRLASE26"/>
</dbReference>
<accession>A0A2C7AFH5</accession>
<evidence type="ECO:0000313" key="6">
    <source>
        <dbReference type="EMBL" id="PHK95824.1"/>
    </source>
</evidence>
<dbReference type="InterPro" id="IPR017853">
    <property type="entry name" value="GH"/>
</dbReference>
<evidence type="ECO:0000256" key="1">
    <source>
        <dbReference type="ARBA" id="ARBA00007754"/>
    </source>
</evidence>
<protein>
    <submittedName>
        <fullName evidence="6">Glycosidase</fullName>
    </submittedName>
</protein>
<feature type="active site" description="Nucleophile" evidence="4">
    <location>
        <position position="223"/>
    </location>
</feature>
<dbReference type="PROSITE" id="PS51764">
    <property type="entry name" value="GH26"/>
    <property type="match status" value="1"/>
</dbReference>
<evidence type="ECO:0000256" key="3">
    <source>
        <dbReference type="ARBA" id="ARBA00023295"/>
    </source>
</evidence>
<name>A0A2C7AFH5_9PROT</name>
<dbReference type="InterPro" id="IPR000805">
    <property type="entry name" value="Glyco_hydro_26"/>
</dbReference>
<dbReference type="PANTHER" id="PTHR40079:SF4">
    <property type="entry name" value="GH26 DOMAIN-CONTAINING PROTEIN-RELATED"/>
    <property type="match status" value="1"/>
</dbReference>
<dbReference type="GO" id="GO:0006080">
    <property type="term" value="P:substituted mannan metabolic process"/>
    <property type="evidence" value="ECO:0007669"/>
    <property type="project" value="InterPro"/>
</dbReference>